<dbReference type="Pfam" id="PF07716">
    <property type="entry name" value="bZIP_2"/>
    <property type="match status" value="1"/>
</dbReference>
<dbReference type="GO" id="GO:0000977">
    <property type="term" value="F:RNA polymerase II transcription regulatory region sequence-specific DNA binding"/>
    <property type="evidence" value="ECO:0007669"/>
    <property type="project" value="TreeGrafter"/>
</dbReference>
<evidence type="ECO:0000313" key="11">
    <source>
        <dbReference type="Proteomes" id="UP001152747"/>
    </source>
</evidence>
<dbReference type="EMBL" id="CANHGI010000002">
    <property type="protein sequence ID" value="CAI5442875.1"/>
    <property type="molecule type" value="Genomic_DNA"/>
</dbReference>
<sequence>MQPAYDADDFFSRGFLGSIIGFGSRKRASSKTDTSTTTKPVKEPAAPLTTQPTVPQSVVAENPVETRTEADIYREIVSEAELWEQSQPTTPDFSCPTSPLPPRLIPHPQQYFIPPQPVYIPPGSMMHHDAQKIYPPYHMVMTPVAPHPIPVDQNGVPLGNQCPMAPPPYFQQPQQLPQQPSGSAPQIPYEVKREIQEHLVNSGNPQVSIEEIVKLVVTALKDSNIEESGGKEESPEEILRRKRVQNNLAAARYRKRQREAKDSAELELGDLAKRNDELRSMVAKMEDEIAQLKQIVLNK</sequence>
<dbReference type="Gene3D" id="1.20.5.170">
    <property type="match status" value="1"/>
</dbReference>
<evidence type="ECO:0000256" key="4">
    <source>
        <dbReference type="ARBA" id="ARBA00023125"/>
    </source>
</evidence>
<dbReference type="SMART" id="SM00338">
    <property type="entry name" value="BRLZ"/>
    <property type="match status" value="1"/>
</dbReference>
<dbReference type="AlphaFoldDB" id="A0A9P1IDU4"/>
<evidence type="ECO:0000256" key="7">
    <source>
        <dbReference type="SAM" id="Coils"/>
    </source>
</evidence>
<dbReference type="PANTHER" id="PTHR13044">
    <property type="entry name" value="ACTIVATING TRANSCRIPTION FACTOR ATF 4/5"/>
    <property type="match status" value="1"/>
</dbReference>
<feature type="region of interest" description="Disordered" evidence="8">
    <location>
        <begin position="24"/>
        <end position="54"/>
    </location>
</feature>
<dbReference type="SUPFAM" id="SSF57959">
    <property type="entry name" value="Leucine zipper domain"/>
    <property type="match status" value="1"/>
</dbReference>
<comment type="caution">
    <text evidence="10">The sequence shown here is derived from an EMBL/GenBank/DDBJ whole genome shotgun (WGS) entry which is preliminary data.</text>
</comment>
<keyword evidence="6" id="KW-0539">Nucleus</keyword>
<feature type="domain" description="BZIP" evidence="9">
    <location>
        <begin position="236"/>
        <end position="299"/>
    </location>
</feature>
<keyword evidence="5" id="KW-0804">Transcription</keyword>
<feature type="coiled-coil region" evidence="7">
    <location>
        <begin position="254"/>
        <end position="295"/>
    </location>
</feature>
<dbReference type="GO" id="GO:0001228">
    <property type="term" value="F:DNA-binding transcription activator activity, RNA polymerase II-specific"/>
    <property type="evidence" value="ECO:0007669"/>
    <property type="project" value="TreeGrafter"/>
</dbReference>
<comment type="subcellular location">
    <subcellularLocation>
        <location evidence="1">Nucleus</location>
    </subcellularLocation>
</comment>
<gene>
    <name evidence="10" type="ORF">CAMP_LOCUS5512</name>
</gene>
<accession>A0A9P1IDU4</accession>
<dbReference type="InterPro" id="IPR004827">
    <property type="entry name" value="bZIP"/>
</dbReference>
<dbReference type="OrthoDB" id="5848156at2759"/>
<keyword evidence="3" id="KW-0805">Transcription regulation</keyword>
<dbReference type="Proteomes" id="UP001152747">
    <property type="component" value="Unassembled WGS sequence"/>
</dbReference>
<protein>
    <recommendedName>
        <fullName evidence="9">BZIP domain-containing protein</fullName>
    </recommendedName>
</protein>
<dbReference type="PROSITE" id="PS50217">
    <property type="entry name" value="BZIP"/>
    <property type="match status" value="1"/>
</dbReference>
<evidence type="ECO:0000259" key="9">
    <source>
        <dbReference type="PROSITE" id="PS50217"/>
    </source>
</evidence>
<evidence type="ECO:0000256" key="6">
    <source>
        <dbReference type="ARBA" id="ARBA00023242"/>
    </source>
</evidence>
<reference evidence="10" key="1">
    <citation type="submission" date="2022-11" db="EMBL/GenBank/DDBJ databases">
        <authorList>
            <person name="Kikuchi T."/>
        </authorList>
    </citation>
    <scope>NUCLEOTIDE SEQUENCE</scope>
    <source>
        <strain evidence="10">PS1010</strain>
    </source>
</reference>
<dbReference type="PANTHER" id="PTHR13044:SF40">
    <property type="entry name" value="TRANSCRIPTION FACTOR ZIP-3"/>
    <property type="match status" value="1"/>
</dbReference>
<dbReference type="CDD" id="cd14692">
    <property type="entry name" value="bZIP_ATF4"/>
    <property type="match status" value="1"/>
</dbReference>
<evidence type="ECO:0000256" key="8">
    <source>
        <dbReference type="SAM" id="MobiDB-lite"/>
    </source>
</evidence>
<keyword evidence="4" id="KW-0238">DNA-binding</keyword>
<comment type="similarity">
    <text evidence="2">Belongs to the bZIP family.</text>
</comment>
<evidence type="ECO:0000256" key="5">
    <source>
        <dbReference type="ARBA" id="ARBA00023163"/>
    </source>
</evidence>
<evidence type="ECO:0000256" key="3">
    <source>
        <dbReference type="ARBA" id="ARBA00023015"/>
    </source>
</evidence>
<dbReference type="InterPro" id="IPR046347">
    <property type="entry name" value="bZIP_sf"/>
</dbReference>
<evidence type="ECO:0000256" key="1">
    <source>
        <dbReference type="ARBA" id="ARBA00004123"/>
    </source>
</evidence>
<proteinExistence type="inferred from homology"/>
<name>A0A9P1IDU4_9PELO</name>
<dbReference type="GO" id="GO:0005634">
    <property type="term" value="C:nucleus"/>
    <property type="evidence" value="ECO:0007669"/>
    <property type="project" value="UniProtKB-SubCell"/>
</dbReference>
<organism evidence="10 11">
    <name type="scientific">Caenorhabditis angaria</name>
    <dbReference type="NCBI Taxonomy" id="860376"/>
    <lineage>
        <taxon>Eukaryota</taxon>
        <taxon>Metazoa</taxon>
        <taxon>Ecdysozoa</taxon>
        <taxon>Nematoda</taxon>
        <taxon>Chromadorea</taxon>
        <taxon>Rhabditida</taxon>
        <taxon>Rhabditina</taxon>
        <taxon>Rhabditomorpha</taxon>
        <taxon>Rhabditoidea</taxon>
        <taxon>Rhabditidae</taxon>
        <taxon>Peloderinae</taxon>
        <taxon>Caenorhabditis</taxon>
    </lineage>
</organism>
<evidence type="ECO:0000313" key="10">
    <source>
        <dbReference type="EMBL" id="CAI5442875.1"/>
    </source>
</evidence>
<keyword evidence="7" id="KW-0175">Coiled coil</keyword>
<dbReference type="PROSITE" id="PS00036">
    <property type="entry name" value="BZIP_BASIC"/>
    <property type="match status" value="1"/>
</dbReference>
<evidence type="ECO:0000256" key="2">
    <source>
        <dbReference type="ARBA" id="ARBA00007163"/>
    </source>
</evidence>
<keyword evidence="11" id="KW-1185">Reference proteome</keyword>